<reference evidence="3" key="3">
    <citation type="submission" date="2022-11" db="EMBL/GenBank/DDBJ databases">
        <title>Genomic repertoires linked with pathogenic potency of arthritogenic Prevotella copri isolated from the gut of rheumatoid arthritis patients.</title>
        <authorList>
            <person name="Nii T."/>
            <person name="Maeda Y."/>
            <person name="Motooka D."/>
            <person name="Naito M."/>
            <person name="Matsumoto Y."/>
            <person name="Ogawa T."/>
            <person name="Oguro-Igashira E."/>
            <person name="Kishikawa T."/>
            <person name="Yamashita M."/>
            <person name="Koizumi S."/>
            <person name="Kurakawa T."/>
            <person name="Okumura R."/>
            <person name="Kayama H."/>
            <person name="Murakami M."/>
            <person name="Sakaguchi T."/>
            <person name="Das B."/>
            <person name="Nakamura S."/>
            <person name="Okada Y."/>
            <person name="Kumanogoh A."/>
            <person name="Takeda K."/>
        </authorList>
    </citation>
    <scope>NUCLEOTIDE SEQUENCE</scope>
    <source>
        <strain evidence="3">F3-75</strain>
    </source>
</reference>
<accession>A0A229I1Q0</accession>
<dbReference type="OrthoDB" id="9802729at2"/>
<evidence type="ECO:0000256" key="1">
    <source>
        <dbReference type="PIRSR" id="PIRSR602187-50"/>
    </source>
</evidence>
<dbReference type="EMBL" id="VZAH01000021">
    <property type="protein sequence ID" value="MQP13288.1"/>
    <property type="molecule type" value="Genomic_DNA"/>
</dbReference>
<feature type="modified residue" description="O-UMP-tyrosine" evidence="1">
    <location>
        <position position="50"/>
    </location>
</feature>
<dbReference type="GO" id="GO:0005829">
    <property type="term" value="C:cytosol"/>
    <property type="evidence" value="ECO:0007669"/>
    <property type="project" value="TreeGrafter"/>
</dbReference>
<evidence type="ECO:0000313" key="6">
    <source>
        <dbReference type="Proteomes" id="UP000215155"/>
    </source>
</evidence>
<reference evidence="4 7" key="2">
    <citation type="submission" date="2019-09" db="EMBL/GenBank/DDBJ databases">
        <title>Distinct polysaccharide growth profiles of human intestinal Prevotella copri isolates.</title>
        <authorList>
            <person name="Fehlner-Peach H."/>
            <person name="Magnabosco C."/>
            <person name="Raghavan V."/>
            <person name="Scher J.U."/>
            <person name="Tett A."/>
            <person name="Cox L.M."/>
            <person name="Gottsegen C."/>
            <person name="Watters A."/>
            <person name="Wiltshire- Gordon J.D."/>
            <person name="Segata N."/>
            <person name="Bonneau R."/>
            <person name="Littman D.R."/>
        </authorList>
    </citation>
    <scope>NUCLEOTIDE SEQUENCE [LARGE SCALE GENOMIC DNA]</scope>
    <source>
        <strain evidence="4">IAA917</strain>
        <strain evidence="7">iAA917</strain>
    </source>
</reference>
<dbReference type="GO" id="GO:0030234">
    <property type="term" value="F:enzyme regulator activity"/>
    <property type="evidence" value="ECO:0007669"/>
    <property type="project" value="InterPro"/>
</dbReference>
<dbReference type="InterPro" id="IPR011322">
    <property type="entry name" value="N-reg_PII-like_a/b"/>
</dbReference>
<dbReference type="SMART" id="SM00938">
    <property type="entry name" value="P-II"/>
    <property type="match status" value="1"/>
</dbReference>
<dbReference type="Proteomes" id="UP001209344">
    <property type="component" value="Unassembled WGS sequence"/>
</dbReference>
<evidence type="ECO:0000313" key="3">
    <source>
        <dbReference type="EMBL" id="MCW4128415.1"/>
    </source>
</evidence>
<dbReference type="EMBL" id="JAPDVK010000002">
    <property type="protein sequence ID" value="MCW4128415.1"/>
    <property type="molecule type" value="Genomic_DNA"/>
</dbReference>
<proteinExistence type="inferred from homology"/>
<dbReference type="PANTHER" id="PTHR30115:SF11">
    <property type="entry name" value="NITROGEN REGULATORY PROTEIN P-II HOMOLOG"/>
    <property type="match status" value="1"/>
</dbReference>
<dbReference type="RefSeq" id="WP_089545297.1">
    <property type="nucleotide sequence ID" value="NZ_CABOGV010000028.1"/>
</dbReference>
<comment type="similarity">
    <text evidence="2">Belongs to the P(II) protein family.</text>
</comment>
<organism evidence="4 7">
    <name type="scientific">Segatella copri</name>
    <dbReference type="NCBI Taxonomy" id="165179"/>
    <lineage>
        <taxon>Bacteria</taxon>
        <taxon>Pseudomonadati</taxon>
        <taxon>Bacteroidota</taxon>
        <taxon>Bacteroidia</taxon>
        <taxon>Bacteroidales</taxon>
        <taxon>Prevotellaceae</taxon>
        <taxon>Segatella</taxon>
    </lineage>
</organism>
<dbReference type="GO" id="GO:0005524">
    <property type="term" value="F:ATP binding"/>
    <property type="evidence" value="ECO:0007669"/>
    <property type="project" value="TreeGrafter"/>
</dbReference>
<protein>
    <submittedName>
        <fullName evidence="4">P-II family nitrogen regulator</fullName>
    </submittedName>
    <submittedName>
        <fullName evidence="5">Transcriptional regulator</fullName>
    </submittedName>
</protein>
<gene>
    <name evidence="5" type="ORF">CFT61_15510</name>
    <name evidence="4" type="ORF">F7D25_02430</name>
    <name evidence="3" type="ORF">ONT16_09120</name>
</gene>
<reference evidence="5 6" key="1">
    <citation type="submission" date="2017-07" db="EMBL/GenBank/DDBJ databases">
        <title>Draft genome sequence of Prevotella copri isolated from the gut of healthy adult Indian.</title>
        <authorList>
            <person name="Das B."/>
            <person name="Bag S."/>
            <person name="Ghosh T.S."/>
        </authorList>
    </citation>
    <scope>NUCLEOTIDE SEQUENCE [LARGE SCALE GENOMIC DNA]</scope>
    <source>
        <strain evidence="5 6">Indica</strain>
    </source>
</reference>
<dbReference type="PANTHER" id="PTHR30115">
    <property type="entry name" value="NITROGEN REGULATORY PROTEIN P-II"/>
    <property type="match status" value="1"/>
</dbReference>
<dbReference type="SUPFAM" id="SSF54913">
    <property type="entry name" value="GlnB-like"/>
    <property type="match status" value="1"/>
</dbReference>
<dbReference type="Proteomes" id="UP000477980">
    <property type="component" value="Unassembled WGS sequence"/>
</dbReference>
<dbReference type="EMBL" id="NMPZ01000039">
    <property type="protein sequence ID" value="OXL42605.1"/>
    <property type="molecule type" value="Genomic_DNA"/>
</dbReference>
<evidence type="ECO:0000313" key="4">
    <source>
        <dbReference type="EMBL" id="MQP13288.1"/>
    </source>
</evidence>
<keyword evidence="1" id="KW-0597">Phosphoprotein</keyword>
<dbReference type="Gene3D" id="3.30.70.120">
    <property type="match status" value="1"/>
</dbReference>
<comment type="caution">
    <text evidence="4">The sequence shown here is derived from an EMBL/GenBank/DDBJ whole genome shotgun (WGS) entry which is preliminary data.</text>
</comment>
<dbReference type="PROSITE" id="PS51343">
    <property type="entry name" value="PII_GLNB_DOM"/>
    <property type="match status" value="1"/>
</dbReference>
<dbReference type="GO" id="GO:0006808">
    <property type="term" value="P:regulation of nitrogen utilization"/>
    <property type="evidence" value="ECO:0007669"/>
    <property type="project" value="InterPro"/>
</dbReference>
<dbReference type="Pfam" id="PF00543">
    <property type="entry name" value="P-II"/>
    <property type="match status" value="1"/>
</dbReference>
<sequence length="118" mass="13606">MKKIEAIIRKTKFEDVKEALLAADIEWFSYYDVRGEGKMRQARIYRGVMYDTSSIERVLLNVVVRDKNVEKTIHAIQEAARTGEIGDGRIFVIPVEDTVRIRTGERGDIALYNAEQEK</sequence>
<evidence type="ECO:0000313" key="5">
    <source>
        <dbReference type="EMBL" id="OXL42605.1"/>
    </source>
</evidence>
<dbReference type="InterPro" id="IPR017918">
    <property type="entry name" value="N-reg_PII_CS"/>
</dbReference>
<dbReference type="PRINTS" id="PR00340">
    <property type="entry name" value="PIIGLNB"/>
</dbReference>
<evidence type="ECO:0000256" key="2">
    <source>
        <dbReference type="RuleBase" id="RU003936"/>
    </source>
</evidence>
<dbReference type="PROSITE" id="PS00638">
    <property type="entry name" value="PII_GLNB_CTER"/>
    <property type="match status" value="1"/>
</dbReference>
<dbReference type="InterPro" id="IPR015867">
    <property type="entry name" value="N-reg_PII/ATP_PRibTrfase_C"/>
</dbReference>
<dbReference type="AlphaFoldDB" id="A0A229I1Q0"/>
<name>A0A229I1Q0_9BACT</name>
<dbReference type="Proteomes" id="UP000215155">
    <property type="component" value="Unassembled WGS sequence"/>
</dbReference>
<evidence type="ECO:0000313" key="7">
    <source>
        <dbReference type="Proteomes" id="UP000477980"/>
    </source>
</evidence>
<dbReference type="InterPro" id="IPR002187">
    <property type="entry name" value="N-reg_PII"/>
</dbReference>